<dbReference type="AlphaFoldDB" id="A0A197KKS4"/>
<evidence type="ECO:0000256" key="1">
    <source>
        <dbReference type="SAM" id="Coils"/>
    </source>
</evidence>
<dbReference type="Gene3D" id="3.80.10.10">
    <property type="entry name" value="Ribonuclease Inhibitor"/>
    <property type="match status" value="1"/>
</dbReference>
<keyword evidence="1" id="KW-0175">Coiled coil</keyword>
<evidence type="ECO:0000313" key="2">
    <source>
        <dbReference type="EMBL" id="OAQ36829.1"/>
    </source>
</evidence>
<organism evidence="2 3">
    <name type="scientific">Linnemannia elongata AG-77</name>
    <dbReference type="NCBI Taxonomy" id="1314771"/>
    <lineage>
        <taxon>Eukaryota</taxon>
        <taxon>Fungi</taxon>
        <taxon>Fungi incertae sedis</taxon>
        <taxon>Mucoromycota</taxon>
        <taxon>Mortierellomycotina</taxon>
        <taxon>Mortierellomycetes</taxon>
        <taxon>Mortierellales</taxon>
        <taxon>Mortierellaceae</taxon>
        <taxon>Linnemannia</taxon>
    </lineage>
</organism>
<dbReference type="InterPro" id="IPR032675">
    <property type="entry name" value="LRR_dom_sf"/>
</dbReference>
<dbReference type="Proteomes" id="UP000078512">
    <property type="component" value="Unassembled WGS sequence"/>
</dbReference>
<dbReference type="EMBL" id="KV442011">
    <property type="protein sequence ID" value="OAQ36829.1"/>
    <property type="molecule type" value="Genomic_DNA"/>
</dbReference>
<feature type="coiled-coil region" evidence="1">
    <location>
        <begin position="192"/>
        <end position="229"/>
    </location>
</feature>
<proteinExistence type="predicted"/>
<accession>A0A197KKS4</accession>
<sequence length="862" mass="96633">MNPHQRFRQGAKVELLAVRRDKITGELYSRITDIQRSFPDASLFKVNGVVLNFLEDENEQLYEPNRIAHYPDNVVDIVAASSSSSFYSNISPQDVRLQAQWHLDDNLSAAMSTVALESSLPTHSYTLGPANPIGILTLPASSSTSLYQTTSIARPMAVLSSVASEISQIQAKLDRSTEDQSSHHVQLMQQLFQMVQRQNDTLTQLAEAKEREEKMLQELAAAKARDEEMHRMQQQAIDRLIVAQQRIDAILVQNYELHEYPIPRLFVILPDAYEKWDPRSLLMERFRLYFLCECGEDCVKDVTHGSSSGQLTIAAAAFTPPIAIKNSIHLAKHEGYELSRPTEFFDQYGPYVLGMLRILKHCLTVTTVIAPAVALAEESIKDTMDGVKSISESTMEAVNMSINFLEQKLDNETVVDAGSRANNVDQEEDMFKDLAALEGADLRRLDTFLRKKDADKILGNLYRITTDQGQVKWVCFDHYKETYRQTALDAFVLSVKSAGGIYDPHFRKVSISLASSTSAKDFFNRLANQAPAIDVLDVSMDWKFGPSDLVMIADMLNRSNVRTFNLDLKDFEVENTTIAALFSGKKRYHALFDLFSGTKLRGLSLTNLIPLATRMPDLPFNRRPSLLQSFHYQQKVTAGDNSRLADILHLCTELVDVRLGSSTENNMVDRPIHHAISSLTKLQVLHLYGLGGADNNEDETIILSATKSLKDVVCTAVTRTPGYLRRAIKAAQDRLEVLVLRDITSENQAFDLASTRLLTSAARSGSRQSEKTLFVEPHSGFTLSRLSHLTIATRMTDNAIKILASVLPRLDLIHFGTGRHSRALLQHVRVQSLKSLAISLMHEDDAQALTDYLVRQNETEKS</sequence>
<name>A0A197KKS4_9FUNG</name>
<reference evidence="2 3" key="1">
    <citation type="submission" date="2016-05" db="EMBL/GenBank/DDBJ databases">
        <title>Genome sequencing reveals origins of a unique bacterial endosymbiosis in the earliest lineages of terrestrial Fungi.</title>
        <authorList>
            <consortium name="DOE Joint Genome Institute"/>
            <person name="Uehling J."/>
            <person name="Gryganskyi A."/>
            <person name="Hameed K."/>
            <person name="Tschaplinski T."/>
            <person name="Misztal P."/>
            <person name="Wu S."/>
            <person name="Desiro A."/>
            <person name="Vande Pol N."/>
            <person name="Du Z.-Y."/>
            <person name="Zienkiewicz A."/>
            <person name="Zienkiewicz K."/>
            <person name="Morin E."/>
            <person name="Tisserant E."/>
            <person name="Splivallo R."/>
            <person name="Hainaut M."/>
            <person name="Henrissat B."/>
            <person name="Ohm R."/>
            <person name="Kuo A."/>
            <person name="Yan J."/>
            <person name="Lipzen A."/>
            <person name="Nolan M."/>
            <person name="Labutti K."/>
            <person name="Barry K."/>
            <person name="Goldstein A."/>
            <person name="Labbe J."/>
            <person name="Schadt C."/>
            <person name="Tuskan G."/>
            <person name="Grigoriev I."/>
            <person name="Martin F."/>
            <person name="Vilgalys R."/>
            <person name="Bonito G."/>
        </authorList>
    </citation>
    <scope>NUCLEOTIDE SEQUENCE [LARGE SCALE GENOMIC DNA]</scope>
    <source>
        <strain evidence="2 3">AG-77</strain>
    </source>
</reference>
<keyword evidence="3" id="KW-1185">Reference proteome</keyword>
<gene>
    <name evidence="2" type="ORF">K457DRAFT_12483</name>
</gene>
<dbReference type="OrthoDB" id="2444617at2759"/>
<protein>
    <submittedName>
        <fullName evidence="2">Uncharacterized protein</fullName>
    </submittedName>
</protein>
<evidence type="ECO:0000313" key="3">
    <source>
        <dbReference type="Proteomes" id="UP000078512"/>
    </source>
</evidence>